<dbReference type="AlphaFoldDB" id="A0A9D4YFN0"/>
<dbReference type="Proteomes" id="UP001058974">
    <property type="component" value="Chromosome 2"/>
</dbReference>
<accession>A0A9D4YFN0</accession>
<name>A0A9D4YFN0_PEA</name>
<gene>
    <name evidence="1" type="ORF">KIW84_024413</name>
</gene>
<sequence length="732" mass="80751">MTYAELLPELLRLGFVELRTMAPLTKIPPGYEANVRCDFHSGAPGHHIENCRAFHHKVQDLIDAKTINFAPMPNVVNNPMPQHGAHRVNNLEGEEAEDLVVSVDDVQTSLLVVKERLSNGGVFSGCDQGCSDCADSENGCDKLKTGIQGLMDEGCLQFARAVKDRGVVSTVTIYFKPSEGRGQRTVNAPVTVVTPVTISAPVTVSAPTIVVASGRRAVENSRVVPWKYDNVYRSNRRAESQARPINQAPVTIGLPSRVPVTPLRDTNAEALAKAKGKQVVVDEEPGQKEAPEGSFEKDVEEFMKIIKKSDYKIVDQLNQTPSKISILSLLLCSEAHRNALLKMLNLAYVPQEISVNQLEGVISNVSTRHGLGFTDLDLTPEGRNHNKALHITMECKGAVLSHVLVDTGSSLNVMPKKTLSKIDFEGVILTPRDLIVRAFDGSKRSVFGEVMLPVKIGPEVFDIIFYVMDIQPAYNCLLGRPWIHAAGVVSSTLHQKLKYVWNGQIVTVCGEEDILVSHLSSFKYVEVDGEIHETLCQAFETVALERVAFAEQKKSSASIASYKQAVEAEQIEQKGPSTFTSAGLMNHGDVFATGSEDCDSDCDLNNWVRPCAPGESINNWTAEEVVQVTLQTDIKQTDDLTDSTMNSFVMAQYDFNNPIYQAEEESEEDCELPKELVRLLKQEERVIQPHQEELEIINLGTEDARREIKIGAALKEDVKRRLSFGEAETAQN</sequence>
<dbReference type="InterPro" id="IPR001969">
    <property type="entry name" value="Aspartic_peptidase_AS"/>
</dbReference>
<dbReference type="Gramene" id="Psat02G0441300-T1">
    <property type="protein sequence ID" value="KAI5438673.1"/>
    <property type="gene ID" value="KIW84_024413"/>
</dbReference>
<dbReference type="SUPFAM" id="SSF50630">
    <property type="entry name" value="Acid proteases"/>
    <property type="match status" value="1"/>
</dbReference>
<evidence type="ECO:0000313" key="1">
    <source>
        <dbReference type="EMBL" id="KAI5438673.1"/>
    </source>
</evidence>
<keyword evidence="2" id="KW-1185">Reference proteome</keyword>
<dbReference type="GO" id="GO:0006508">
    <property type="term" value="P:proteolysis"/>
    <property type="evidence" value="ECO:0007669"/>
    <property type="project" value="InterPro"/>
</dbReference>
<dbReference type="CDD" id="cd00303">
    <property type="entry name" value="retropepsin_like"/>
    <property type="match status" value="1"/>
</dbReference>
<dbReference type="PANTHER" id="PTHR32108">
    <property type="entry name" value="DNA-DIRECTED RNA POLYMERASE SUBUNIT ALPHA"/>
    <property type="match status" value="1"/>
</dbReference>
<dbReference type="PROSITE" id="PS00141">
    <property type="entry name" value="ASP_PROTEASE"/>
    <property type="match status" value="1"/>
</dbReference>
<dbReference type="InterPro" id="IPR021109">
    <property type="entry name" value="Peptidase_aspartic_dom_sf"/>
</dbReference>
<dbReference type="PANTHER" id="PTHR32108:SF9">
    <property type="entry name" value="REVERSE TRANSCRIPTASE RNASE H-LIKE DOMAIN-CONTAINING PROTEIN"/>
    <property type="match status" value="1"/>
</dbReference>
<proteinExistence type="predicted"/>
<dbReference type="Gene3D" id="2.40.70.10">
    <property type="entry name" value="Acid Proteases"/>
    <property type="match status" value="1"/>
</dbReference>
<organism evidence="1 2">
    <name type="scientific">Pisum sativum</name>
    <name type="common">Garden pea</name>
    <name type="synonym">Lathyrus oleraceus</name>
    <dbReference type="NCBI Taxonomy" id="3888"/>
    <lineage>
        <taxon>Eukaryota</taxon>
        <taxon>Viridiplantae</taxon>
        <taxon>Streptophyta</taxon>
        <taxon>Embryophyta</taxon>
        <taxon>Tracheophyta</taxon>
        <taxon>Spermatophyta</taxon>
        <taxon>Magnoliopsida</taxon>
        <taxon>eudicotyledons</taxon>
        <taxon>Gunneridae</taxon>
        <taxon>Pentapetalae</taxon>
        <taxon>rosids</taxon>
        <taxon>fabids</taxon>
        <taxon>Fabales</taxon>
        <taxon>Fabaceae</taxon>
        <taxon>Papilionoideae</taxon>
        <taxon>50 kb inversion clade</taxon>
        <taxon>NPAAA clade</taxon>
        <taxon>Hologalegina</taxon>
        <taxon>IRL clade</taxon>
        <taxon>Fabeae</taxon>
        <taxon>Lathyrus</taxon>
    </lineage>
</organism>
<evidence type="ECO:0000313" key="2">
    <source>
        <dbReference type="Proteomes" id="UP001058974"/>
    </source>
</evidence>
<protein>
    <submittedName>
        <fullName evidence="1">Uncharacterized protein</fullName>
    </submittedName>
</protein>
<dbReference type="GO" id="GO:0004190">
    <property type="term" value="F:aspartic-type endopeptidase activity"/>
    <property type="evidence" value="ECO:0007669"/>
    <property type="project" value="InterPro"/>
</dbReference>
<reference evidence="1 2" key="1">
    <citation type="journal article" date="2022" name="Nat. Genet.">
        <title>Improved pea reference genome and pan-genome highlight genomic features and evolutionary characteristics.</title>
        <authorList>
            <person name="Yang T."/>
            <person name="Liu R."/>
            <person name="Luo Y."/>
            <person name="Hu S."/>
            <person name="Wang D."/>
            <person name="Wang C."/>
            <person name="Pandey M.K."/>
            <person name="Ge S."/>
            <person name="Xu Q."/>
            <person name="Li N."/>
            <person name="Li G."/>
            <person name="Huang Y."/>
            <person name="Saxena R.K."/>
            <person name="Ji Y."/>
            <person name="Li M."/>
            <person name="Yan X."/>
            <person name="He Y."/>
            <person name="Liu Y."/>
            <person name="Wang X."/>
            <person name="Xiang C."/>
            <person name="Varshney R.K."/>
            <person name="Ding H."/>
            <person name="Gao S."/>
            <person name="Zong X."/>
        </authorList>
    </citation>
    <scope>NUCLEOTIDE SEQUENCE [LARGE SCALE GENOMIC DNA]</scope>
    <source>
        <strain evidence="1 2">cv. Zhongwan 6</strain>
    </source>
</reference>
<dbReference type="EMBL" id="JAMSHJ010000002">
    <property type="protein sequence ID" value="KAI5438673.1"/>
    <property type="molecule type" value="Genomic_DNA"/>
</dbReference>
<comment type="caution">
    <text evidence="1">The sequence shown here is derived from an EMBL/GenBank/DDBJ whole genome shotgun (WGS) entry which is preliminary data.</text>
</comment>